<evidence type="ECO:0000256" key="1">
    <source>
        <dbReference type="SAM" id="MobiDB-lite"/>
    </source>
</evidence>
<evidence type="ECO:0000313" key="3">
    <source>
        <dbReference type="Ensembl" id="ENSSVLP00005026911.1"/>
    </source>
</evidence>
<dbReference type="FunFam" id="1.10.533.10:FF:000059">
    <property type="entry name" value="Fas-associated via death domain"/>
    <property type="match status" value="1"/>
</dbReference>
<evidence type="ECO:0000313" key="4">
    <source>
        <dbReference type="Proteomes" id="UP000694564"/>
    </source>
</evidence>
<dbReference type="GeneTree" id="ENSGT00390000002105"/>
<organism evidence="3 4">
    <name type="scientific">Sciurus vulgaris</name>
    <name type="common">Eurasian red squirrel</name>
    <dbReference type="NCBI Taxonomy" id="55149"/>
    <lineage>
        <taxon>Eukaryota</taxon>
        <taxon>Metazoa</taxon>
        <taxon>Chordata</taxon>
        <taxon>Craniata</taxon>
        <taxon>Vertebrata</taxon>
        <taxon>Euteleostomi</taxon>
        <taxon>Mammalia</taxon>
        <taxon>Eutheria</taxon>
        <taxon>Euarchontoglires</taxon>
        <taxon>Glires</taxon>
        <taxon>Rodentia</taxon>
        <taxon>Sciuromorpha</taxon>
        <taxon>Sciuridae</taxon>
        <taxon>Sciurinae</taxon>
        <taxon>Sciurini</taxon>
        <taxon>Sciurus</taxon>
    </lineage>
</organism>
<dbReference type="GO" id="GO:0005123">
    <property type="term" value="F:death receptor binding"/>
    <property type="evidence" value="ECO:0007669"/>
    <property type="project" value="TreeGrafter"/>
</dbReference>
<reference evidence="3" key="1">
    <citation type="submission" date="2025-08" db="UniProtKB">
        <authorList>
            <consortium name="Ensembl"/>
        </authorList>
    </citation>
    <scope>IDENTIFICATION</scope>
</reference>
<evidence type="ECO:0000259" key="2">
    <source>
        <dbReference type="PROSITE" id="PS50017"/>
    </source>
</evidence>
<dbReference type="AlphaFoldDB" id="A0A8D2DMA8"/>
<dbReference type="GO" id="GO:0097191">
    <property type="term" value="P:extrinsic apoptotic signaling pathway"/>
    <property type="evidence" value="ECO:0007669"/>
    <property type="project" value="TreeGrafter"/>
</dbReference>
<dbReference type="SMART" id="SM00005">
    <property type="entry name" value="DEATH"/>
    <property type="match status" value="1"/>
</dbReference>
<name>A0A8D2DMA8_SCIVU</name>
<reference evidence="3" key="2">
    <citation type="submission" date="2025-09" db="UniProtKB">
        <authorList>
            <consortium name="Ensembl"/>
        </authorList>
    </citation>
    <scope>IDENTIFICATION</scope>
</reference>
<feature type="domain" description="Death" evidence="2">
    <location>
        <begin position="84"/>
        <end position="168"/>
    </location>
</feature>
<protein>
    <recommendedName>
        <fullName evidence="2">Death domain-containing protein</fullName>
    </recommendedName>
</protein>
<dbReference type="CDD" id="cd08306">
    <property type="entry name" value="Death_FADD"/>
    <property type="match status" value="1"/>
</dbReference>
<dbReference type="PANTHER" id="PTHR15077:SF10">
    <property type="entry name" value="FAS-ASSOCIATED DEATH DOMAIN PROTEIN"/>
    <property type="match status" value="1"/>
</dbReference>
<dbReference type="Proteomes" id="UP000694564">
    <property type="component" value="Chromosome 11"/>
</dbReference>
<dbReference type="InterPro" id="IPR016729">
    <property type="entry name" value="FADD"/>
</dbReference>
<dbReference type="Ensembl" id="ENSSVLT00005029922.1">
    <property type="protein sequence ID" value="ENSSVLP00005026911.1"/>
    <property type="gene ID" value="ENSSVLG00005021335.1"/>
</dbReference>
<dbReference type="InterPro" id="IPR000488">
    <property type="entry name" value="Death_dom"/>
</dbReference>
<dbReference type="Pfam" id="PF00531">
    <property type="entry name" value="Death"/>
    <property type="match status" value="1"/>
</dbReference>
<dbReference type="GO" id="GO:0089720">
    <property type="term" value="F:caspase binding"/>
    <property type="evidence" value="ECO:0007669"/>
    <property type="project" value="TreeGrafter"/>
</dbReference>
<dbReference type="InterPro" id="IPR011029">
    <property type="entry name" value="DEATH-like_dom_sf"/>
</dbReference>
<dbReference type="OrthoDB" id="100767at2759"/>
<accession>A0A8D2DMA8</accession>
<sequence length="195" mass="21448">MITVTSAFRVPRLEELAPLLPTIPKLLVGGCGVLLPGLSSALAAQECGRQCSFQNEDWGVRCGPRTAVANLTSLGSSCSFFPDLHAAFNIICDNVGKDWKRLARRLGVPDAKMDGIEERYPRNLMERVRESLRVWKNSEREKATVARLVEALRACQMNLVADLVEEEQQARGLQDGSDAVSPMRWDSDTHPSGAP</sequence>
<dbReference type="PROSITE" id="PS50017">
    <property type="entry name" value="DEATH_DOMAIN"/>
    <property type="match status" value="1"/>
</dbReference>
<dbReference type="PANTHER" id="PTHR15077">
    <property type="entry name" value="FAS-ASSOCIATING DEATH DOMAIN-CONTAINING PROTEIN FADD"/>
    <property type="match status" value="1"/>
</dbReference>
<dbReference type="SUPFAM" id="SSF47986">
    <property type="entry name" value="DEATH domain"/>
    <property type="match status" value="1"/>
</dbReference>
<keyword evidence="4" id="KW-1185">Reference proteome</keyword>
<proteinExistence type="predicted"/>
<dbReference type="GO" id="GO:0031265">
    <property type="term" value="C:CD95 death-inducing signaling complex"/>
    <property type="evidence" value="ECO:0007669"/>
    <property type="project" value="TreeGrafter"/>
</dbReference>
<dbReference type="GO" id="GO:0045089">
    <property type="term" value="P:positive regulation of innate immune response"/>
    <property type="evidence" value="ECO:0007669"/>
    <property type="project" value="TreeGrafter"/>
</dbReference>
<feature type="region of interest" description="Disordered" evidence="1">
    <location>
        <begin position="170"/>
        <end position="195"/>
    </location>
</feature>
<dbReference type="Gene3D" id="1.10.533.10">
    <property type="entry name" value="Death Domain, Fas"/>
    <property type="match status" value="1"/>
</dbReference>